<evidence type="ECO:0000313" key="3">
    <source>
        <dbReference type="EMBL" id="SDB78528.1"/>
    </source>
</evidence>
<sequence length="102" mass="11983">RGYISKNVQLDLFETANIRLEVPYRLNQKDWSPTFIPFAKARKRIETDFSQLCDQFMIVRNYAKDTVGLFTRILGKISAFTILQYINHINNKPIGRLKYALI</sequence>
<dbReference type="EMBL" id="FMYE01000099">
    <property type="protein sequence ID" value="SDB79644.1"/>
    <property type="molecule type" value="Genomic_DNA"/>
</dbReference>
<dbReference type="Pfam" id="PF01609">
    <property type="entry name" value="DDE_Tnp_1"/>
    <property type="match status" value="1"/>
</dbReference>
<evidence type="ECO:0000313" key="6">
    <source>
        <dbReference type="Proteomes" id="UP000181870"/>
    </source>
</evidence>
<evidence type="ECO:0000313" key="5">
    <source>
        <dbReference type="EMBL" id="SDI95310.1"/>
    </source>
</evidence>
<evidence type="ECO:0000259" key="1">
    <source>
        <dbReference type="Pfam" id="PF01609"/>
    </source>
</evidence>
<dbReference type="GO" id="GO:0006313">
    <property type="term" value="P:DNA transposition"/>
    <property type="evidence" value="ECO:0007669"/>
    <property type="project" value="InterPro"/>
</dbReference>
<feature type="non-terminal residue" evidence="4">
    <location>
        <position position="1"/>
    </location>
</feature>
<dbReference type="EMBL" id="FMYE01000033">
    <property type="protein sequence ID" value="SDB78032.1"/>
    <property type="molecule type" value="Genomic_DNA"/>
</dbReference>
<protein>
    <submittedName>
        <fullName evidence="4">Transposase DDE domain-containing protein</fullName>
    </submittedName>
</protein>
<dbReference type="AlphaFoldDB" id="A0A1G6GCE8"/>
<dbReference type="EMBL" id="FNDO01000096">
    <property type="protein sequence ID" value="SDI95310.1"/>
    <property type="molecule type" value="Genomic_DNA"/>
</dbReference>
<evidence type="ECO:0000313" key="2">
    <source>
        <dbReference type="EMBL" id="SDB78032.1"/>
    </source>
</evidence>
<reference evidence="6 7" key="1">
    <citation type="submission" date="2016-10" db="EMBL/GenBank/DDBJ databases">
        <authorList>
            <person name="de Groot N.N."/>
        </authorList>
    </citation>
    <scope>NUCLEOTIDE SEQUENCE [LARGE SCALE GENOMIC DNA]</scope>
    <source>
        <strain evidence="4 7">NLAE-zl-C500</strain>
        <strain evidence="5 6">NLAE-zl-C57</strain>
    </source>
</reference>
<dbReference type="GO" id="GO:0004803">
    <property type="term" value="F:transposase activity"/>
    <property type="evidence" value="ECO:0007669"/>
    <property type="project" value="InterPro"/>
</dbReference>
<dbReference type="Proteomes" id="UP000183670">
    <property type="component" value="Unassembled WGS sequence"/>
</dbReference>
<gene>
    <name evidence="2" type="ORF">SAMN05192581_10331</name>
    <name evidence="3" type="ORF">SAMN05192581_104241</name>
    <name evidence="4" type="ORF">SAMN05192581_10991</name>
    <name evidence="5" type="ORF">SAMN05192582_10961</name>
</gene>
<dbReference type="Proteomes" id="UP000181870">
    <property type="component" value="Unassembled WGS sequence"/>
</dbReference>
<proteinExistence type="predicted"/>
<dbReference type="RefSeq" id="WP_139164989.1">
    <property type="nucleotide sequence ID" value="NZ_FMYE01000033.1"/>
</dbReference>
<accession>A0A1G6GCE8</accession>
<feature type="domain" description="Transposase IS4-like" evidence="1">
    <location>
        <begin position="11"/>
        <end position="79"/>
    </location>
</feature>
<dbReference type="InterPro" id="IPR002559">
    <property type="entry name" value="Transposase_11"/>
</dbReference>
<dbReference type="EMBL" id="FMYE01000042">
    <property type="protein sequence ID" value="SDB78528.1"/>
    <property type="molecule type" value="Genomic_DNA"/>
</dbReference>
<name>A0A1G6GCE8_BACOV</name>
<evidence type="ECO:0000313" key="4">
    <source>
        <dbReference type="EMBL" id="SDB79644.1"/>
    </source>
</evidence>
<evidence type="ECO:0000313" key="7">
    <source>
        <dbReference type="Proteomes" id="UP000183670"/>
    </source>
</evidence>
<organism evidence="4 7">
    <name type="scientific">Bacteroides ovatus</name>
    <dbReference type="NCBI Taxonomy" id="28116"/>
    <lineage>
        <taxon>Bacteria</taxon>
        <taxon>Pseudomonadati</taxon>
        <taxon>Bacteroidota</taxon>
        <taxon>Bacteroidia</taxon>
        <taxon>Bacteroidales</taxon>
        <taxon>Bacteroidaceae</taxon>
        <taxon>Bacteroides</taxon>
    </lineage>
</organism>
<dbReference type="GO" id="GO:0003677">
    <property type="term" value="F:DNA binding"/>
    <property type="evidence" value="ECO:0007669"/>
    <property type="project" value="InterPro"/>
</dbReference>